<keyword evidence="3 10" id="KW-0812">Transmembrane</keyword>
<dbReference type="PIRSF" id="PIRSF002869">
    <property type="entry name" value="MviN"/>
    <property type="match status" value="1"/>
</dbReference>
<evidence type="ECO:0000313" key="13">
    <source>
        <dbReference type="Proteomes" id="UP000622604"/>
    </source>
</evidence>
<reference evidence="12" key="2">
    <citation type="submission" date="2020-09" db="EMBL/GenBank/DDBJ databases">
        <authorList>
            <person name="Sun Q."/>
            <person name="Kim S."/>
        </authorList>
    </citation>
    <scope>NUCLEOTIDE SEQUENCE</scope>
    <source>
        <strain evidence="12">KCTC 32337</strain>
    </source>
</reference>
<evidence type="ECO:0000256" key="4">
    <source>
        <dbReference type="ARBA" id="ARBA00022960"/>
    </source>
</evidence>
<proteinExistence type="inferred from homology"/>
<evidence type="ECO:0000256" key="5">
    <source>
        <dbReference type="ARBA" id="ARBA00022984"/>
    </source>
</evidence>
<name>A0A8H9I8A2_9ALTE</name>
<feature type="transmembrane region" description="Helical" evidence="10">
    <location>
        <begin position="309"/>
        <end position="327"/>
    </location>
</feature>
<feature type="transmembrane region" description="Helical" evidence="10">
    <location>
        <begin position="226"/>
        <end position="246"/>
    </location>
</feature>
<keyword evidence="6 10" id="KW-1133">Transmembrane helix</keyword>
<sequence length="549" mass="59546">MLLTKLALAHNERGIIRIVYFVKGNHVSNRLLKSGLIVSCMTFLSRVLGLVRDVVVANLMGAGAAADVFFFANKIPNFLRRLFAEGAFAQAFIPVLTEVSNEDDPNAMKQFVAKVSGTLGVIVTVVTFFGVIGSPVVAAIFGTGWFMEYLNDEPQGAKFELAALMLKITFPYLMFISLAGLTGAILNTLNQFAVSAFTPVLLNVAIISCAIFMADTFNEPGFALAWGVFIGGIVQFAFQLPFLYRAGLLVKPQWGWSDPKVTKVRKLMIPALFGVSVGQLNLLFDTFIASFLVTGSISWLYYSDRLLEFPLGLFGIAIATVILPTLSRNHVTKDANAFSANIDWALRMVCLLGIPAAAGLMILAEPMLIVLFKRGEFTALDATLASYSLIAYATGLLSFMLIKVLAPGFFSRQDTKTPVKYGIWCMASNMLFNLIFAIPFGYLGLAIATSLSATMNAGLLYSKLHRLGVYKMSSGTLFFLAKVLIATLIMTAGLLYYRPGIDSWLGWAPAMQITQLAIMIAGAGLVFLVSGVALGIRPKQLLSKAIQVN</sequence>
<evidence type="ECO:0000313" key="12">
    <source>
        <dbReference type="EMBL" id="GGZ57247.1"/>
    </source>
</evidence>
<evidence type="ECO:0000256" key="10">
    <source>
        <dbReference type="HAMAP-Rule" id="MF_02078"/>
    </source>
</evidence>
<feature type="transmembrane region" description="Helical" evidence="10">
    <location>
        <begin position="348"/>
        <end position="372"/>
    </location>
</feature>
<comment type="pathway">
    <text evidence="10">Cell wall biogenesis; peptidoglycan biosynthesis.</text>
</comment>
<feature type="transmembrane region" description="Helical" evidence="10">
    <location>
        <begin position="474"/>
        <end position="496"/>
    </location>
</feature>
<comment type="subcellular location">
    <subcellularLocation>
        <location evidence="10">Cell inner membrane</location>
        <topology evidence="10">Multi-pass membrane protein</topology>
    </subcellularLocation>
    <subcellularLocation>
        <location evidence="1">Cell membrane</location>
        <topology evidence="1">Multi-pass membrane protein</topology>
    </subcellularLocation>
</comment>
<dbReference type="Proteomes" id="UP000622604">
    <property type="component" value="Unassembled WGS sequence"/>
</dbReference>
<evidence type="ECO:0000256" key="11">
    <source>
        <dbReference type="PIRNR" id="PIRNR002869"/>
    </source>
</evidence>
<evidence type="ECO:0000256" key="9">
    <source>
        <dbReference type="ARBA" id="ARBA00061532"/>
    </source>
</evidence>
<evidence type="ECO:0000256" key="7">
    <source>
        <dbReference type="ARBA" id="ARBA00023136"/>
    </source>
</evidence>
<protein>
    <recommendedName>
        <fullName evidence="10">Probable lipid II flippase MurJ</fullName>
    </recommendedName>
</protein>
<feature type="transmembrane region" description="Helical" evidence="10">
    <location>
        <begin position="161"/>
        <end position="185"/>
    </location>
</feature>
<comment type="caution">
    <text evidence="12">The sequence shown here is derived from an EMBL/GenBank/DDBJ whole genome shotgun (WGS) entry which is preliminary data.</text>
</comment>
<dbReference type="GO" id="GO:0008360">
    <property type="term" value="P:regulation of cell shape"/>
    <property type="evidence" value="ECO:0007669"/>
    <property type="project" value="UniProtKB-UniRule"/>
</dbReference>
<keyword evidence="4 10" id="KW-0133">Cell shape</keyword>
<dbReference type="PRINTS" id="PR01806">
    <property type="entry name" value="VIRFACTRMVIN"/>
</dbReference>
<organism evidence="12 13">
    <name type="scientific">Paraglaciecola chathamensis</name>
    <dbReference type="NCBI Taxonomy" id="368405"/>
    <lineage>
        <taxon>Bacteria</taxon>
        <taxon>Pseudomonadati</taxon>
        <taxon>Pseudomonadota</taxon>
        <taxon>Gammaproteobacteria</taxon>
        <taxon>Alteromonadales</taxon>
        <taxon>Alteromonadaceae</taxon>
        <taxon>Paraglaciecola</taxon>
    </lineage>
</organism>
<dbReference type="InterPro" id="IPR004268">
    <property type="entry name" value="MurJ"/>
</dbReference>
<reference evidence="12" key="1">
    <citation type="journal article" date="2014" name="Int. J. Syst. Evol. Microbiol.">
        <title>Complete genome sequence of Corynebacterium casei LMG S-19264T (=DSM 44701T), isolated from a smear-ripened cheese.</title>
        <authorList>
            <consortium name="US DOE Joint Genome Institute (JGI-PGF)"/>
            <person name="Walter F."/>
            <person name="Albersmeier A."/>
            <person name="Kalinowski J."/>
            <person name="Ruckert C."/>
        </authorList>
    </citation>
    <scope>NUCLEOTIDE SEQUENCE</scope>
    <source>
        <strain evidence="12">KCTC 32337</strain>
    </source>
</reference>
<gene>
    <name evidence="10 12" type="primary">murJ</name>
    <name evidence="12" type="ORF">GCM10011274_14320</name>
</gene>
<evidence type="ECO:0000256" key="6">
    <source>
        <dbReference type="ARBA" id="ARBA00022989"/>
    </source>
</evidence>
<feature type="transmembrane region" description="Helical" evidence="10">
    <location>
        <begin position="54"/>
        <end position="72"/>
    </location>
</feature>
<feature type="transmembrane region" description="Helical" evidence="10">
    <location>
        <begin position="384"/>
        <end position="406"/>
    </location>
</feature>
<dbReference type="GO" id="GO:0009252">
    <property type="term" value="P:peptidoglycan biosynthetic process"/>
    <property type="evidence" value="ECO:0007669"/>
    <property type="project" value="UniProtKB-UniRule"/>
</dbReference>
<dbReference type="Pfam" id="PF03023">
    <property type="entry name" value="MurJ"/>
    <property type="match status" value="1"/>
</dbReference>
<feature type="transmembrane region" description="Helical" evidence="10">
    <location>
        <begin position="192"/>
        <end position="214"/>
    </location>
</feature>
<keyword evidence="7 10" id="KW-0472">Membrane</keyword>
<keyword evidence="2 10" id="KW-1003">Cell membrane</keyword>
<dbReference type="AlphaFoldDB" id="A0A8H9I8A2"/>
<evidence type="ECO:0000256" key="2">
    <source>
        <dbReference type="ARBA" id="ARBA00022475"/>
    </source>
</evidence>
<dbReference type="GO" id="GO:0015648">
    <property type="term" value="F:lipid-linked peptidoglycan transporter activity"/>
    <property type="evidence" value="ECO:0007669"/>
    <property type="project" value="UniProtKB-UniRule"/>
</dbReference>
<accession>A0A8H9I8A2</accession>
<dbReference type="HAMAP" id="MF_02078">
    <property type="entry name" value="MurJ_MviN"/>
    <property type="match status" value="1"/>
</dbReference>
<keyword evidence="10 11" id="KW-0961">Cell wall biogenesis/degradation</keyword>
<dbReference type="PANTHER" id="PTHR47019:SF1">
    <property type="entry name" value="LIPID II FLIPPASE MURJ"/>
    <property type="match status" value="1"/>
</dbReference>
<keyword evidence="5 10" id="KW-0573">Peptidoglycan synthesis</keyword>
<dbReference type="PANTHER" id="PTHR47019">
    <property type="entry name" value="LIPID II FLIPPASE MURJ"/>
    <property type="match status" value="1"/>
</dbReference>
<comment type="function">
    <text evidence="8 10 11">Involved in peptidoglycan biosynthesis. Transports lipid-linked peptidoglycan precursors from the inner to the outer leaflet of the cytoplasmic membrane.</text>
</comment>
<feature type="transmembrane region" description="Helical" evidence="10">
    <location>
        <begin position="442"/>
        <end position="462"/>
    </location>
</feature>
<dbReference type="GO" id="GO:0034204">
    <property type="term" value="P:lipid translocation"/>
    <property type="evidence" value="ECO:0007669"/>
    <property type="project" value="TreeGrafter"/>
</dbReference>
<comment type="similarity">
    <text evidence="9 10 11">Belongs to the MurJ/MviN family.</text>
</comment>
<dbReference type="InterPro" id="IPR051050">
    <property type="entry name" value="Lipid_II_flippase_MurJ/MviN"/>
</dbReference>
<feature type="transmembrane region" description="Helical" evidence="10">
    <location>
        <begin position="267"/>
        <end position="289"/>
    </location>
</feature>
<keyword evidence="10 11" id="KW-0813">Transport</keyword>
<dbReference type="EMBL" id="BMZC01000003">
    <property type="protein sequence ID" value="GGZ57247.1"/>
    <property type="molecule type" value="Genomic_DNA"/>
</dbReference>
<dbReference type="GO" id="GO:0005886">
    <property type="term" value="C:plasma membrane"/>
    <property type="evidence" value="ECO:0007669"/>
    <property type="project" value="UniProtKB-SubCell"/>
</dbReference>
<evidence type="ECO:0000256" key="8">
    <source>
        <dbReference type="ARBA" id="ARBA00060041"/>
    </source>
</evidence>
<feature type="transmembrane region" description="Helical" evidence="10">
    <location>
        <begin position="118"/>
        <end position="141"/>
    </location>
</feature>
<evidence type="ECO:0000256" key="3">
    <source>
        <dbReference type="ARBA" id="ARBA00022692"/>
    </source>
</evidence>
<evidence type="ECO:0000256" key="1">
    <source>
        <dbReference type="ARBA" id="ARBA00004651"/>
    </source>
</evidence>
<dbReference type="UniPathway" id="UPA00219"/>
<dbReference type="NCBIfam" id="TIGR01695">
    <property type="entry name" value="murJ_mviN"/>
    <property type="match status" value="1"/>
</dbReference>
<keyword evidence="10" id="KW-0997">Cell inner membrane</keyword>
<dbReference type="CDD" id="cd13123">
    <property type="entry name" value="MATE_MurJ_like"/>
    <property type="match status" value="1"/>
</dbReference>
<feature type="transmembrane region" description="Helical" evidence="10">
    <location>
        <begin position="516"/>
        <end position="536"/>
    </location>
</feature>
<dbReference type="GO" id="GO:0071555">
    <property type="term" value="P:cell wall organization"/>
    <property type="evidence" value="ECO:0007669"/>
    <property type="project" value="UniProtKB-UniRule"/>
</dbReference>